<feature type="compositionally biased region" description="Polar residues" evidence="1">
    <location>
        <begin position="512"/>
        <end position="521"/>
    </location>
</feature>
<proteinExistence type="predicted"/>
<feature type="compositionally biased region" description="Gly residues" evidence="1">
    <location>
        <begin position="416"/>
        <end position="430"/>
    </location>
</feature>
<dbReference type="EnsemblMetazoa" id="AMEM006025-RA">
    <property type="protein sequence ID" value="AMEM006025-PA"/>
    <property type="gene ID" value="AMEM006025"/>
</dbReference>
<dbReference type="RefSeq" id="XP_041763998.1">
    <property type="nucleotide sequence ID" value="XM_041908064.1"/>
</dbReference>
<evidence type="ECO:0000313" key="3">
    <source>
        <dbReference type="EnsemblMetazoa" id="AMEM006025-PA"/>
    </source>
</evidence>
<dbReference type="Proteomes" id="UP000075903">
    <property type="component" value="Unassembled WGS sequence"/>
</dbReference>
<dbReference type="GeneID" id="121589287"/>
<evidence type="ECO:0000256" key="2">
    <source>
        <dbReference type="SAM" id="SignalP"/>
    </source>
</evidence>
<name>A0A182UYW6_ANOME</name>
<feature type="region of interest" description="Disordered" evidence="1">
    <location>
        <begin position="416"/>
        <end position="444"/>
    </location>
</feature>
<organism evidence="3 4">
    <name type="scientific">Anopheles merus</name>
    <name type="common">Mosquito</name>
    <dbReference type="NCBI Taxonomy" id="30066"/>
    <lineage>
        <taxon>Eukaryota</taxon>
        <taxon>Metazoa</taxon>
        <taxon>Ecdysozoa</taxon>
        <taxon>Arthropoda</taxon>
        <taxon>Hexapoda</taxon>
        <taxon>Insecta</taxon>
        <taxon>Pterygota</taxon>
        <taxon>Neoptera</taxon>
        <taxon>Endopterygota</taxon>
        <taxon>Diptera</taxon>
        <taxon>Nematocera</taxon>
        <taxon>Culicoidea</taxon>
        <taxon>Culicidae</taxon>
        <taxon>Anophelinae</taxon>
        <taxon>Anopheles</taxon>
    </lineage>
</organism>
<accession>A0A182UYW6</accession>
<dbReference type="KEGG" id="amer:121589287"/>
<keyword evidence="2" id="KW-0732">Signal</keyword>
<feature type="region of interest" description="Disordered" evidence="1">
    <location>
        <begin position="339"/>
        <end position="370"/>
    </location>
</feature>
<protein>
    <submittedName>
        <fullName evidence="3">Uncharacterized protein</fullName>
    </submittedName>
</protein>
<dbReference type="AlphaFoldDB" id="A0A182UYW6"/>
<evidence type="ECO:0000313" key="4">
    <source>
        <dbReference type="Proteomes" id="UP000075903"/>
    </source>
</evidence>
<feature type="signal peptide" evidence="2">
    <location>
        <begin position="1"/>
        <end position="27"/>
    </location>
</feature>
<dbReference type="VEuPathDB" id="VectorBase:AMEM21_010035"/>
<evidence type="ECO:0000256" key="1">
    <source>
        <dbReference type="SAM" id="MobiDB-lite"/>
    </source>
</evidence>
<reference evidence="3" key="1">
    <citation type="submission" date="2020-05" db="UniProtKB">
        <authorList>
            <consortium name="EnsemblMetazoa"/>
        </authorList>
    </citation>
    <scope>IDENTIFICATION</scope>
    <source>
        <strain evidence="3">MAF</strain>
    </source>
</reference>
<dbReference type="VEuPathDB" id="VectorBase:AMEM006025"/>
<keyword evidence="4" id="KW-1185">Reference proteome</keyword>
<feature type="region of interest" description="Disordered" evidence="1">
    <location>
        <begin position="501"/>
        <end position="521"/>
    </location>
</feature>
<sequence length="652" mass="68789">MMQSVLSLPVASVLLVCACLFVPFVRTIEVHEDVNEGPTIGAHLRAVNASIPHTNATAGPPVVERNVNDLPPPSAPPLLHRPREQIATANASPTASEASAGEQPALVANNFTAFPTNHKQHSGASTVHGQTSSPLTTEVVAIAGITSVLSSATPTPPVAAAVGGLSSFRAANGRLYPARGTSSIVNDRTVQHQISSYRKRQLYASAAPRRNVTGSSSEGQFAKEFVPSPEVVPFFNEDNSAPGSPAAGTVDAPYPSGHSDADSRWYAGGIGLSGHGAYAKAAPGGGGGSSEESGRWEHKYGWTTPQTHQRHQPTVQIKFPQDPTPHFPTPKGKWKWIPEEEEETESAQAAKAERPRPAETPFSSPLGSFEEQHFGRPQFAYPVPTAVKSHPYSFDRSPVEGTFSIEPVLIANHSSAGGGVGGGSSTGGSAPGTESNEAAGGIGGTTDVKLAGKEDAHLKGVSPWKKIIHVLSAAIPIGLLISALTPQVVYINPNATQPPIQLQTPTPVGGSALSSTPTRQRSLGQDVPRFLLAQRGLGADPDALVRLLRKLNALEQRETPAHDNDDGKGTNRLSDSSAARLQGCDWKLLCQLVRQGMSGMGTDALHKTLWKIVSETSPSEWQAADGLGLDETFRLIRDGDCDRLQRTCDQDT</sequence>
<feature type="chain" id="PRO_5008138874" evidence="2">
    <location>
        <begin position="28"/>
        <end position="652"/>
    </location>
</feature>